<dbReference type="GO" id="GO:0016020">
    <property type="term" value="C:membrane"/>
    <property type="evidence" value="ECO:0007669"/>
    <property type="project" value="UniProtKB-SubCell"/>
</dbReference>
<evidence type="ECO:0000313" key="10">
    <source>
        <dbReference type="Proteomes" id="UP000800092"/>
    </source>
</evidence>
<comment type="similarity">
    <text evidence="5">Belongs to the SAT4 family.</text>
</comment>
<dbReference type="OrthoDB" id="10017208at2759"/>
<dbReference type="Proteomes" id="UP000800092">
    <property type="component" value="Unassembled WGS sequence"/>
</dbReference>
<dbReference type="PANTHER" id="PTHR33048:SF57">
    <property type="entry name" value="INTEGRAL MEMBRANE PROTEIN-RELATED"/>
    <property type="match status" value="1"/>
</dbReference>
<feature type="transmembrane region" description="Helical" evidence="7">
    <location>
        <begin position="212"/>
        <end position="232"/>
    </location>
</feature>
<evidence type="ECO:0000313" key="9">
    <source>
        <dbReference type="EMBL" id="KAF2233364.1"/>
    </source>
</evidence>
<feature type="transmembrane region" description="Helical" evidence="7">
    <location>
        <begin position="46"/>
        <end position="74"/>
    </location>
</feature>
<dbReference type="InterPro" id="IPR049326">
    <property type="entry name" value="Rhodopsin_dom_fungi"/>
</dbReference>
<evidence type="ECO:0000256" key="7">
    <source>
        <dbReference type="SAM" id="Phobius"/>
    </source>
</evidence>
<dbReference type="PANTHER" id="PTHR33048">
    <property type="entry name" value="PTH11-LIKE INTEGRAL MEMBRANE PROTEIN (AFU_ORTHOLOGUE AFUA_5G11245)"/>
    <property type="match status" value="1"/>
</dbReference>
<sequence>MNLAANNYRGRTLIIILAVFLILDLLAVGIRIWARRLTSKSLELNDWAIIAGTIFIVGEVASEVAVVVAGGVGLHAQDIYLYHGGTATLETAGLLAFVADIIWNLAIGAIKVSILHLYLVIFGRQQRQFRLLVYGMMALCLVCMTAFILEEFLICRPLRFYWNKQIDGKCGNEQLAYLIPGVINTALDLVIFAMPLPILWNLNMPLRKKISTAGIFSVGLGICLVAGVRLKYVLEIDYNDFTYTIWYFAILGPLEPMLGIISACLPMLPPVFSKLSNGRIMAWTRRSVTGSGGATKAKQQPGSSLSTTRTYLPGDHLSKISNRSIDHEVPLIDRPPVAAKSYERINDEAPADSEPMIADRGKITVTRRYQVDHSSGSL</sequence>
<keyword evidence="3 7" id="KW-1133">Transmembrane helix</keyword>
<dbReference type="EMBL" id="ML991807">
    <property type="protein sequence ID" value="KAF2233364.1"/>
    <property type="molecule type" value="Genomic_DNA"/>
</dbReference>
<comment type="subcellular location">
    <subcellularLocation>
        <location evidence="1">Membrane</location>
        <topology evidence="1">Multi-pass membrane protein</topology>
    </subcellularLocation>
</comment>
<dbReference type="AlphaFoldDB" id="A0A6A6H5J2"/>
<feature type="compositionally biased region" description="Polar residues" evidence="6">
    <location>
        <begin position="297"/>
        <end position="310"/>
    </location>
</feature>
<evidence type="ECO:0000256" key="3">
    <source>
        <dbReference type="ARBA" id="ARBA00022989"/>
    </source>
</evidence>
<feature type="transmembrane region" description="Helical" evidence="7">
    <location>
        <begin position="244"/>
        <end position="268"/>
    </location>
</feature>
<evidence type="ECO:0000256" key="4">
    <source>
        <dbReference type="ARBA" id="ARBA00023136"/>
    </source>
</evidence>
<feature type="transmembrane region" description="Helical" evidence="7">
    <location>
        <begin position="174"/>
        <end position="200"/>
    </location>
</feature>
<keyword evidence="4 7" id="KW-0472">Membrane</keyword>
<feature type="domain" description="Rhodopsin" evidence="8">
    <location>
        <begin position="30"/>
        <end position="273"/>
    </location>
</feature>
<protein>
    <recommendedName>
        <fullName evidence="8">Rhodopsin domain-containing protein</fullName>
    </recommendedName>
</protein>
<evidence type="ECO:0000256" key="5">
    <source>
        <dbReference type="ARBA" id="ARBA00038359"/>
    </source>
</evidence>
<feature type="region of interest" description="Disordered" evidence="6">
    <location>
        <begin position="290"/>
        <end position="315"/>
    </location>
</feature>
<feature type="transmembrane region" description="Helical" evidence="7">
    <location>
        <begin position="131"/>
        <end position="154"/>
    </location>
</feature>
<dbReference type="Pfam" id="PF20684">
    <property type="entry name" value="Fung_rhodopsin"/>
    <property type="match status" value="1"/>
</dbReference>
<keyword evidence="2 7" id="KW-0812">Transmembrane</keyword>
<feature type="transmembrane region" description="Helical" evidence="7">
    <location>
        <begin position="12"/>
        <end position="34"/>
    </location>
</feature>
<keyword evidence="10" id="KW-1185">Reference proteome</keyword>
<name>A0A6A6H5J2_VIRVR</name>
<reference evidence="9" key="1">
    <citation type="journal article" date="2020" name="Stud. Mycol.">
        <title>101 Dothideomycetes genomes: a test case for predicting lifestyles and emergence of pathogens.</title>
        <authorList>
            <person name="Haridas S."/>
            <person name="Albert R."/>
            <person name="Binder M."/>
            <person name="Bloem J."/>
            <person name="Labutti K."/>
            <person name="Salamov A."/>
            <person name="Andreopoulos B."/>
            <person name="Baker S."/>
            <person name="Barry K."/>
            <person name="Bills G."/>
            <person name="Bluhm B."/>
            <person name="Cannon C."/>
            <person name="Castanera R."/>
            <person name="Culley D."/>
            <person name="Daum C."/>
            <person name="Ezra D."/>
            <person name="Gonzalez J."/>
            <person name="Henrissat B."/>
            <person name="Kuo A."/>
            <person name="Liang C."/>
            <person name="Lipzen A."/>
            <person name="Lutzoni F."/>
            <person name="Magnuson J."/>
            <person name="Mondo S."/>
            <person name="Nolan M."/>
            <person name="Ohm R."/>
            <person name="Pangilinan J."/>
            <person name="Park H.-J."/>
            <person name="Ramirez L."/>
            <person name="Alfaro M."/>
            <person name="Sun H."/>
            <person name="Tritt A."/>
            <person name="Yoshinaga Y."/>
            <person name="Zwiers L.-H."/>
            <person name="Turgeon B."/>
            <person name="Goodwin S."/>
            <person name="Spatafora J."/>
            <person name="Crous P."/>
            <person name="Grigoriev I."/>
        </authorList>
    </citation>
    <scope>NUCLEOTIDE SEQUENCE</scope>
    <source>
        <strain evidence="9">Tuck. ex Michener</strain>
    </source>
</reference>
<organism evidence="9 10">
    <name type="scientific">Viridothelium virens</name>
    <name type="common">Speckled blister lichen</name>
    <name type="synonym">Trypethelium virens</name>
    <dbReference type="NCBI Taxonomy" id="1048519"/>
    <lineage>
        <taxon>Eukaryota</taxon>
        <taxon>Fungi</taxon>
        <taxon>Dikarya</taxon>
        <taxon>Ascomycota</taxon>
        <taxon>Pezizomycotina</taxon>
        <taxon>Dothideomycetes</taxon>
        <taxon>Dothideomycetes incertae sedis</taxon>
        <taxon>Trypetheliales</taxon>
        <taxon>Trypetheliaceae</taxon>
        <taxon>Viridothelium</taxon>
    </lineage>
</organism>
<evidence type="ECO:0000256" key="6">
    <source>
        <dbReference type="SAM" id="MobiDB-lite"/>
    </source>
</evidence>
<evidence type="ECO:0000259" key="8">
    <source>
        <dbReference type="Pfam" id="PF20684"/>
    </source>
</evidence>
<gene>
    <name evidence="9" type="ORF">EV356DRAFT_568024</name>
</gene>
<feature type="transmembrane region" description="Helical" evidence="7">
    <location>
        <begin position="94"/>
        <end position="119"/>
    </location>
</feature>
<evidence type="ECO:0000256" key="2">
    <source>
        <dbReference type="ARBA" id="ARBA00022692"/>
    </source>
</evidence>
<dbReference type="InterPro" id="IPR052337">
    <property type="entry name" value="SAT4-like"/>
</dbReference>
<accession>A0A6A6H5J2</accession>
<proteinExistence type="inferred from homology"/>
<evidence type="ECO:0000256" key="1">
    <source>
        <dbReference type="ARBA" id="ARBA00004141"/>
    </source>
</evidence>